<dbReference type="Gene3D" id="3.30.365.10">
    <property type="entry name" value="Aldehyde oxidase/xanthine dehydrogenase, molybdopterin binding domain"/>
    <property type="match status" value="4"/>
</dbReference>
<evidence type="ECO:0000313" key="2">
    <source>
        <dbReference type="EMBL" id="TDT37853.1"/>
    </source>
</evidence>
<dbReference type="InterPro" id="IPR012368">
    <property type="entry name" value="OxRdtase_Mopterin-bd_su_IorB"/>
</dbReference>
<dbReference type="Gene3D" id="3.90.1170.50">
    <property type="entry name" value="Aldehyde oxidase/xanthine dehydrogenase, a/b hammerhead"/>
    <property type="match status" value="1"/>
</dbReference>
<dbReference type="PIRSF" id="PIRSF036389">
    <property type="entry name" value="IOR_B"/>
    <property type="match status" value="1"/>
</dbReference>
<name>A0A4R7JLE0_9GAMM</name>
<dbReference type="AlphaFoldDB" id="A0A4R7JLE0"/>
<reference evidence="2 3" key="1">
    <citation type="submission" date="2019-03" db="EMBL/GenBank/DDBJ databases">
        <title>Genomic Encyclopedia of Type Strains, Phase IV (KMG-IV): sequencing the most valuable type-strain genomes for metagenomic binning, comparative biology and taxonomic classification.</title>
        <authorList>
            <person name="Goeker M."/>
        </authorList>
    </citation>
    <scope>NUCLEOTIDE SEQUENCE [LARGE SCALE GENOMIC DNA]</scope>
    <source>
        <strain evidence="2 3">DSM 15505</strain>
    </source>
</reference>
<dbReference type="Pfam" id="PF20256">
    <property type="entry name" value="MoCoBD_2"/>
    <property type="match status" value="2"/>
</dbReference>
<dbReference type="InterPro" id="IPR000674">
    <property type="entry name" value="Ald_Oxase/Xan_DH_a/b"/>
</dbReference>
<evidence type="ECO:0000313" key="3">
    <source>
        <dbReference type="Proteomes" id="UP000295830"/>
    </source>
</evidence>
<sequence>MSQDREMPMIANVSRRHFLKGLAASSALVVAVRWDPLLAEEEETQYGAAAMPGGWVDNPNVFIHIDADGTVTVVNHRSEMGQGIRTSLVMVAADELGADWDRVRVEQAPANQEKYGNQNTDGSRSMRHWFSPMRRAAAAARSMLEQAAANEWGVPKEECRAGVHLVRHEPSGRELGFGELAGRARELSIPDRESLTLKPDSELRYISRETGMVNGELRDDSARPPAIDGDGIVSGSAVFGGDVIFDDQLFAVVARPPVYGANLKSVDDAEALKVPGVVKVVTIEGADPPAGFEPLGGVAVVAENTWAAIEGRRALSIEWNLEAAGDNARYDTEAYRKALEEAAQSPGKTIRESGNIEEALEKADRRLDATYYMPHMAQAPMEPPVAVVRFKDGKGEAWAPVQHPRATREGVAGKLGLDVEDVTVNVTLLGGGFGRKSKPDFVMEAASVARQFEGRPVRVQWTREDDIQHTYFHANSVDRLEAGLDADGKAIGWLHRTLSPSIGSLFAEDPEHKGGFELGMGFNTMPFDIPAIRLENPKASAHVRIGWFRSVYNLPHAFAIQSFAAEMAEAAGRDHRDYLLELLGPARRIDPATFNDEWNYGEDPERYPINVGRMRAVVERATQEAGWGRELPPGRGLGLAMHHSFVSYTAVVMEVEVQDDGGVIVHRADMAFDCGRQVNPERIRSQLEGACVMGIGIALHSEVTLSEGVVAQDNFHQYHIPRMEHAPREVRVHLVNNDPNAPMGGVGEPGLPPVAPALCNAIYAATGQRIRQLPVADQLAG</sequence>
<dbReference type="PROSITE" id="PS51318">
    <property type="entry name" value="TAT"/>
    <property type="match status" value="1"/>
</dbReference>
<evidence type="ECO:0000259" key="1">
    <source>
        <dbReference type="SMART" id="SM01008"/>
    </source>
</evidence>
<comment type="caution">
    <text evidence="2">The sequence shown here is derived from an EMBL/GenBank/DDBJ whole genome shotgun (WGS) entry which is preliminary data.</text>
</comment>
<dbReference type="GO" id="GO:0016491">
    <property type="term" value="F:oxidoreductase activity"/>
    <property type="evidence" value="ECO:0007669"/>
    <property type="project" value="InterPro"/>
</dbReference>
<dbReference type="OrthoDB" id="9767994at2"/>
<dbReference type="InterPro" id="IPR046867">
    <property type="entry name" value="AldOxase/xan_DH_MoCoBD2"/>
</dbReference>
<dbReference type="InterPro" id="IPR006311">
    <property type="entry name" value="TAT_signal"/>
</dbReference>
<keyword evidence="3" id="KW-1185">Reference proteome</keyword>
<protein>
    <submittedName>
        <fullName evidence="2">Isoquinoline 1-oxidoreductase beta subunit</fullName>
    </submittedName>
</protein>
<dbReference type="RefSeq" id="WP_133737042.1">
    <property type="nucleotide sequence ID" value="NZ_SOAX01000007.1"/>
</dbReference>
<dbReference type="Pfam" id="PF02738">
    <property type="entry name" value="MoCoBD_1"/>
    <property type="match status" value="1"/>
</dbReference>
<dbReference type="InterPro" id="IPR052516">
    <property type="entry name" value="N-heterocyclic_Hydroxylase"/>
</dbReference>
<gene>
    <name evidence="2" type="ORF">DES49_2816</name>
</gene>
<dbReference type="EMBL" id="SOAX01000007">
    <property type="protein sequence ID" value="TDT37853.1"/>
    <property type="molecule type" value="Genomic_DNA"/>
</dbReference>
<dbReference type="Proteomes" id="UP000295830">
    <property type="component" value="Unassembled WGS sequence"/>
</dbReference>
<dbReference type="InterPro" id="IPR008274">
    <property type="entry name" value="AldOxase/xan_DH_MoCoBD1"/>
</dbReference>
<dbReference type="PANTHER" id="PTHR47495:SF3">
    <property type="entry name" value="BLR6219 PROTEIN"/>
    <property type="match status" value="1"/>
</dbReference>
<organism evidence="2 3">
    <name type="scientific">Halospina denitrificans</name>
    <dbReference type="NCBI Taxonomy" id="332522"/>
    <lineage>
        <taxon>Bacteria</taxon>
        <taxon>Pseudomonadati</taxon>
        <taxon>Pseudomonadota</taxon>
        <taxon>Gammaproteobacteria</taxon>
        <taxon>Halospina</taxon>
    </lineage>
</organism>
<proteinExistence type="predicted"/>
<feature type="domain" description="Aldehyde oxidase/xanthine dehydrogenase a/b hammerhead" evidence="1">
    <location>
        <begin position="234"/>
        <end position="323"/>
    </location>
</feature>
<dbReference type="SUPFAM" id="SSF56003">
    <property type="entry name" value="Molybdenum cofactor-binding domain"/>
    <property type="match status" value="2"/>
</dbReference>
<dbReference type="PANTHER" id="PTHR47495">
    <property type="entry name" value="ALDEHYDE DEHYDROGENASE"/>
    <property type="match status" value="1"/>
</dbReference>
<dbReference type="InterPro" id="IPR037165">
    <property type="entry name" value="AldOxase/xan_DH_Mopterin-bd_sf"/>
</dbReference>
<dbReference type="SMART" id="SM01008">
    <property type="entry name" value="Ald_Xan_dh_C"/>
    <property type="match status" value="1"/>
</dbReference>
<accession>A0A4R7JLE0</accession>